<dbReference type="Gene3D" id="3.30.1400.10">
    <property type="entry name" value="ZipA, C-terminal FtsZ-binding domain"/>
    <property type="match status" value="1"/>
</dbReference>
<organism evidence="12 13">
    <name type="scientific">Bisgaardia hudsonensis</name>
    <dbReference type="NCBI Taxonomy" id="109472"/>
    <lineage>
        <taxon>Bacteria</taxon>
        <taxon>Pseudomonadati</taxon>
        <taxon>Pseudomonadota</taxon>
        <taxon>Gammaproteobacteria</taxon>
        <taxon>Pasteurellales</taxon>
        <taxon>Pasteurellaceae</taxon>
        <taxon>Bisgaardia</taxon>
    </lineage>
</organism>
<evidence type="ECO:0000313" key="13">
    <source>
        <dbReference type="Proteomes" id="UP000294841"/>
    </source>
</evidence>
<evidence type="ECO:0000256" key="9">
    <source>
        <dbReference type="RuleBase" id="RU003612"/>
    </source>
</evidence>
<feature type="transmembrane region" description="Helical" evidence="8">
    <location>
        <begin position="6"/>
        <end position="24"/>
    </location>
</feature>
<keyword evidence="4 8" id="KW-0812">Transmembrane</keyword>
<keyword evidence="2 8" id="KW-0997">Cell inner membrane</keyword>
<dbReference type="AlphaFoldDB" id="A0A4R2MZW1"/>
<keyword evidence="13" id="KW-1185">Reference proteome</keyword>
<proteinExistence type="inferred from homology"/>
<comment type="subunit">
    <text evidence="8">Interacts with FtsZ via their C-terminal domains.</text>
</comment>
<dbReference type="InterPro" id="IPR011919">
    <property type="entry name" value="Cell_div_ZipA"/>
</dbReference>
<dbReference type="SUPFAM" id="SSF64383">
    <property type="entry name" value="Cell-division protein ZipA, C-terminal domain"/>
    <property type="match status" value="1"/>
</dbReference>
<dbReference type="PANTHER" id="PTHR38685:SF1">
    <property type="entry name" value="CELL DIVISION PROTEIN ZIPA"/>
    <property type="match status" value="1"/>
</dbReference>
<dbReference type="GO" id="GO:0000917">
    <property type="term" value="P:division septum assembly"/>
    <property type="evidence" value="ECO:0007669"/>
    <property type="project" value="TreeGrafter"/>
</dbReference>
<dbReference type="InterPro" id="IPR036765">
    <property type="entry name" value="ZipA_FtsZ-bd_C_sf"/>
</dbReference>
<dbReference type="NCBIfam" id="TIGR02205">
    <property type="entry name" value="septum_zipA"/>
    <property type="match status" value="1"/>
</dbReference>
<evidence type="ECO:0000256" key="2">
    <source>
        <dbReference type="ARBA" id="ARBA00022519"/>
    </source>
</evidence>
<dbReference type="GO" id="GO:0032153">
    <property type="term" value="C:cell division site"/>
    <property type="evidence" value="ECO:0007669"/>
    <property type="project" value="UniProtKB-UniRule"/>
</dbReference>
<keyword evidence="7 8" id="KW-0131">Cell cycle</keyword>
<evidence type="ECO:0000256" key="3">
    <source>
        <dbReference type="ARBA" id="ARBA00022618"/>
    </source>
</evidence>
<feature type="compositionally biased region" description="Polar residues" evidence="10">
    <location>
        <begin position="180"/>
        <end position="190"/>
    </location>
</feature>
<feature type="region of interest" description="Disordered" evidence="10">
    <location>
        <begin position="178"/>
        <end position="215"/>
    </location>
</feature>
<evidence type="ECO:0000256" key="4">
    <source>
        <dbReference type="ARBA" id="ARBA00022692"/>
    </source>
</evidence>
<keyword evidence="3 8" id="KW-0132">Cell division</keyword>
<evidence type="ECO:0000313" key="12">
    <source>
        <dbReference type="EMBL" id="TCP11745.1"/>
    </source>
</evidence>
<feature type="domain" description="ZipA C-terminal FtsZ-binding" evidence="11">
    <location>
        <begin position="220"/>
        <end position="350"/>
    </location>
</feature>
<sequence length="351" mass="40031">MDLNTILIILGIVALILLIVHGIWSNRKEKSQYFQNEKTFTQSARIREPQELSHNIHSESVTEEITELESKQHSLDFDNETHLNTTRAQHLEQEIDKIKITLPKSSSKQVNTPIESSHYDISQLTNASITEIEYSADPEEGINSSSPEIREQLSKIAQDHIASEDKIEYPMYSRPKPQYKTEQSVISLPTDTKEKSVETDSNIMQEKQSEQVNSEDSNIEGNFIMLYVVAPENREFNGANIAQVLDDLGFIYGEKQIYHRHLDLSITSPILFSVANIQQPGTFDPDNMVDFYTIGLAVFMQLPSYGNDLANLRLMIRATKTIAEELNGFVLTDKQEIFTDEVEQDYLNRVA</sequence>
<feature type="compositionally biased region" description="Polar residues" evidence="10">
    <location>
        <begin position="199"/>
        <end position="215"/>
    </location>
</feature>
<keyword evidence="5 8" id="KW-1133">Transmembrane helix</keyword>
<evidence type="ECO:0000256" key="10">
    <source>
        <dbReference type="SAM" id="MobiDB-lite"/>
    </source>
</evidence>
<reference evidence="12 13" key="1">
    <citation type="submission" date="2019-03" db="EMBL/GenBank/DDBJ databases">
        <title>Genomic Encyclopedia of Type Strains, Phase IV (KMG-IV): sequencing the most valuable type-strain genomes for metagenomic binning, comparative biology and taxonomic classification.</title>
        <authorList>
            <person name="Goeker M."/>
        </authorList>
    </citation>
    <scope>NUCLEOTIDE SEQUENCE [LARGE SCALE GENOMIC DNA]</scope>
    <source>
        <strain evidence="12 13">DSM 28231</strain>
    </source>
</reference>
<dbReference type="SMART" id="SM00771">
    <property type="entry name" value="ZipA_C"/>
    <property type="match status" value="1"/>
</dbReference>
<protein>
    <recommendedName>
        <fullName evidence="8 9">Cell division protein ZipA</fullName>
    </recommendedName>
</protein>
<evidence type="ECO:0000256" key="8">
    <source>
        <dbReference type="HAMAP-Rule" id="MF_00509"/>
    </source>
</evidence>
<keyword evidence="6 8" id="KW-0472">Membrane</keyword>
<gene>
    <name evidence="8" type="primary">zipA</name>
    <name evidence="12" type="ORF">EV697_10699</name>
</gene>
<comment type="similarity">
    <text evidence="8 9">Belongs to the ZipA family.</text>
</comment>
<dbReference type="GO" id="GO:0005886">
    <property type="term" value="C:plasma membrane"/>
    <property type="evidence" value="ECO:0007669"/>
    <property type="project" value="UniProtKB-SubCell"/>
</dbReference>
<dbReference type="Proteomes" id="UP000294841">
    <property type="component" value="Unassembled WGS sequence"/>
</dbReference>
<name>A0A4R2MZW1_9PAST</name>
<comment type="caution">
    <text evidence="12">The sequence shown here is derived from an EMBL/GenBank/DDBJ whole genome shotgun (WGS) entry which is preliminary data.</text>
</comment>
<dbReference type="PANTHER" id="PTHR38685">
    <property type="entry name" value="CELL DIVISION PROTEIN ZIPA"/>
    <property type="match status" value="1"/>
</dbReference>
<evidence type="ECO:0000256" key="5">
    <source>
        <dbReference type="ARBA" id="ARBA00022989"/>
    </source>
</evidence>
<keyword evidence="1 8" id="KW-1003">Cell membrane</keyword>
<dbReference type="OrthoDB" id="7054914at2"/>
<dbReference type="Pfam" id="PF04354">
    <property type="entry name" value="ZipA_C"/>
    <property type="match status" value="1"/>
</dbReference>
<accession>A0A4R2MZW1</accession>
<dbReference type="GO" id="GO:0043093">
    <property type="term" value="P:FtsZ-dependent cytokinesis"/>
    <property type="evidence" value="ECO:0007669"/>
    <property type="project" value="UniProtKB-UniRule"/>
</dbReference>
<comment type="subcellular location">
    <subcellularLocation>
        <location evidence="8">Cell inner membrane</location>
        <topology evidence="8">Single-pass type I membrane protein</topology>
    </subcellularLocation>
    <text evidence="8">Localizes to the Z ring in an FtsZ-dependent manner.</text>
</comment>
<dbReference type="InterPro" id="IPR007449">
    <property type="entry name" value="ZipA_FtsZ-bd_C"/>
</dbReference>
<evidence type="ECO:0000259" key="11">
    <source>
        <dbReference type="SMART" id="SM00771"/>
    </source>
</evidence>
<evidence type="ECO:0000256" key="1">
    <source>
        <dbReference type="ARBA" id="ARBA00022475"/>
    </source>
</evidence>
<evidence type="ECO:0000256" key="6">
    <source>
        <dbReference type="ARBA" id="ARBA00023136"/>
    </source>
</evidence>
<comment type="function">
    <text evidence="8 9">Essential cell division protein that stabilizes the FtsZ protofilaments by cross-linking them and that serves as a cytoplasmic membrane anchor for the Z ring. Also required for the recruitment to the septal ring of downstream cell division proteins.</text>
</comment>
<dbReference type="EMBL" id="SLXI01000006">
    <property type="protein sequence ID" value="TCP11745.1"/>
    <property type="molecule type" value="Genomic_DNA"/>
</dbReference>
<dbReference type="RefSeq" id="WP_132024674.1">
    <property type="nucleotide sequence ID" value="NZ_CP016605.1"/>
</dbReference>
<dbReference type="HAMAP" id="MF_00509">
    <property type="entry name" value="ZipA"/>
    <property type="match status" value="1"/>
</dbReference>
<evidence type="ECO:0000256" key="7">
    <source>
        <dbReference type="ARBA" id="ARBA00023306"/>
    </source>
</evidence>